<feature type="binding site" evidence="11">
    <location>
        <begin position="7"/>
        <end position="14"/>
    </location>
    <ligand>
        <name>ATP</name>
        <dbReference type="ChEBI" id="CHEBI:30616"/>
    </ligand>
</feature>
<dbReference type="GO" id="GO:0005737">
    <property type="term" value="C:cytoplasm"/>
    <property type="evidence" value="ECO:0007669"/>
    <property type="project" value="TreeGrafter"/>
</dbReference>
<dbReference type="GO" id="GO:0004798">
    <property type="term" value="F:dTMP kinase activity"/>
    <property type="evidence" value="ECO:0007669"/>
    <property type="project" value="UniProtKB-UniRule"/>
</dbReference>
<name>A0AAE4MC67_9EURY</name>
<dbReference type="GO" id="GO:0006227">
    <property type="term" value="P:dUDP biosynthetic process"/>
    <property type="evidence" value="ECO:0007669"/>
    <property type="project" value="TreeGrafter"/>
</dbReference>
<evidence type="ECO:0000256" key="4">
    <source>
        <dbReference type="ARBA" id="ARBA00022679"/>
    </source>
</evidence>
<dbReference type="InterPro" id="IPR039430">
    <property type="entry name" value="Thymidylate_kin-like_dom"/>
</dbReference>
<dbReference type="Gene3D" id="3.40.50.300">
    <property type="entry name" value="P-loop containing nucleotide triphosphate hydrolases"/>
    <property type="match status" value="1"/>
</dbReference>
<evidence type="ECO:0000256" key="6">
    <source>
        <dbReference type="ARBA" id="ARBA00022741"/>
    </source>
</evidence>
<dbReference type="InterPro" id="IPR027417">
    <property type="entry name" value="P-loop_NTPase"/>
</dbReference>
<dbReference type="InterPro" id="IPR018094">
    <property type="entry name" value="Thymidylate_kinase"/>
</dbReference>
<reference evidence="13" key="1">
    <citation type="submission" date="2023-06" db="EMBL/GenBank/DDBJ databases">
        <title>Genome sequence of Methancorpusculaceae sp. Ag1.</title>
        <authorList>
            <person name="Protasov E."/>
            <person name="Platt K."/>
            <person name="Poehlein A."/>
            <person name="Daniel R."/>
            <person name="Brune A."/>
        </authorList>
    </citation>
    <scope>NUCLEOTIDE SEQUENCE</scope>
    <source>
        <strain evidence="13">Ag1</strain>
    </source>
</reference>
<keyword evidence="7 11" id="KW-0418">Kinase</keyword>
<evidence type="ECO:0000256" key="1">
    <source>
        <dbReference type="ARBA" id="ARBA00009776"/>
    </source>
</evidence>
<proteinExistence type="inferred from homology"/>
<evidence type="ECO:0000256" key="9">
    <source>
        <dbReference type="ARBA" id="ARBA00029962"/>
    </source>
</evidence>
<evidence type="ECO:0000256" key="2">
    <source>
        <dbReference type="ARBA" id="ARBA00012980"/>
    </source>
</evidence>
<gene>
    <name evidence="11 13" type="primary">tmk</name>
    <name evidence="13" type="ORF">McpAg1_16260</name>
</gene>
<protein>
    <recommendedName>
        <fullName evidence="3 11">Probable thymidylate kinase</fullName>
        <ecNumber evidence="2 11">2.7.4.9</ecNumber>
    </recommendedName>
    <alternativeName>
        <fullName evidence="9 11">dTMP kinase</fullName>
    </alternativeName>
</protein>
<evidence type="ECO:0000256" key="10">
    <source>
        <dbReference type="ARBA" id="ARBA00048743"/>
    </source>
</evidence>
<accession>A0AAE4MC67</accession>
<dbReference type="RefSeq" id="WP_338094807.1">
    <property type="nucleotide sequence ID" value="NZ_JAWDKA010000009.1"/>
</dbReference>
<comment type="catalytic activity">
    <reaction evidence="10 11">
        <text>dTMP + ATP = dTDP + ADP</text>
        <dbReference type="Rhea" id="RHEA:13517"/>
        <dbReference type="ChEBI" id="CHEBI:30616"/>
        <dbReference type="ChEBI" id="CHEBI:58369"/>
        <dbReference type="ChEBI" id="CHEBI:63528"/>
        <dbReference type="ChEBI" id="CHEBI:456216"/>
        <dbReference type="EC" id="2.7.4.9"/>
    </reaction>
</comment>
<comment type="caution">
    <text evidence="13">The sequence shown here is derived from an EMBL/GenBank/DDBJ whole genome shotgun (WGS) entry which is preliminary data.</text>
</comment>
<keyword evidence="5 11" id="KW-0545">Nucleotide biosynthesis</keyword>
<keyword evidence="6 11" id="KW-0547">Nucleotide-binding</keyword>
<dbReference type="EC" id="2.7.4.9" evidence="2 11"/>
<dbReference type="NCBIfam" id="TIGR00041">
    <property type="entry name" value="DTMP_kinase"/>
    <property type="match status" value="1"/>
</dbReference>
<sequence>MLITLEGIDGAGKSTLYAGLKSRLLDLDPLFTREPGSPYLGDAVRRAIAKNDDPLVEAALFVADHAVHLADVVRPALSSGRVVISDRYSDSRFAYQEVSLQNVHPNPRQWLTAVHEGWSVRPDMTILLVVPVSVAMSRLAGRPEQEHFERQEFLEAVQKNYLARAAEDPSRFLLVDAAQSPETILDFVEKSIRAKLKRE</sequence>
<dbReference type="CDD" id="cd01672">
    <property type="entry name" value="TMPK"/>
    <property type="match status" value="1"/>
</dbReference>
<dbReference type="GO" id="GO:0006235">
    <property type="term" value="P:dTTP biosynthetic process"/>
    <property type="evidence" value="ECO:0007669"/>
    <property type="project" value="UniProtKB-UniRule"/>
</dbReference>
<dbReference type="GO" id="GO:0006233">
    <property type="term" value="P:dTDP biosynthetic process"/>
    <property type="evidence" value="ECO:0007669"/>
    <property type="project" value="InterPro"/>
</dbReference>
<evidence type="ECO:0000256" key="7">
    <source>
        <dbReference type="ARBA" id="ARBA00022777"/>
    </source>
</evidence>
<evidence type="ECO:0000256" key="3">
    <source>
        <dbReference type="ARBA" id="ARBA00013355"/>
    </source>
</evidence>
<evidence type="ECO:0000313" key="13">
    <source>
        <dbReference type="EMBL" id="MDV0442387.1"/>
    </source>
</evidence>
<dbReference type="AlphaFoldDB" id="A0AAE4MC67"/>
<evidence type="ECO:0000256" key="5">
    <source>
        <dbReference type="ARBA" id="ARBA00022727"/>
    </source>
</evidence>
<dbReference type="GO" id="GO:0005524">
    <property type="term" value="F:ATP binding"/>
    <property type="evidence" value="ECO:0007669"/>
    <property type="project" value="UniProtKB-UniRule"/>
</dbReference>
<dbReference type="EMBL" id="JAWDKA010000009">
    <property type="protein sequence ID" value="MDV0442387.1"/>
    <property type="molecule type" value="Genomic_DNA"/>
</dbReference>
<dbReference type="Proteomes" id="UP001273136">
    <property type="component" value="Unassembled WGS sequence"/>
</dbReference>
<keyword evidence="14" id="KW-1185">Reference proteome</keyword>
<feature type="domain" description="Thymidylate kinase-like" evidence="12">
    <location>
        <begin position="5"/>
        <end position="184"/>
    </location>
</feature>
<organism evidence="13 14">
    <name type="scientific">Methanorbis furvi</name>
    <dbReference type="NCBI Taxonomy" id="3028299"/>
    <lineage>
        <taxon>Archaea</taxon>
        <taxon>Methanobacteriati</taxon>
        <taxon>Methanobacteriota</taxon>
        <taxon>Stenosarchaea group</taxon>
        <taxon>Methanomicrobia</taxon>
        <taxon>Methanomicrobiales</taxon>
        <taxon>Methanocorpusculaceae</taxon>
        <taxon>Methanorbis</taxon>
    </lineage>
</organism>
<comment type="similarity">
    <text evidence="1 11">Belongs to the thymidylate kinase family.</text>
</comment>
<dbReference type="SUPFAM" id="SSF52540">
    <property type="entry name" value="P-loop containing nucleoside triphosphate hydrolases"/>
    <property type="match status" value="1"/>
</dbReference>
<dbReference type="PANTHER" id="PTHR10344">
    <property type="entry name" value="THYMIDYLATE KINASE"/>
    <property type="match status" value="1"/>
</dbReference>
<keyword evidence="8 11" id="KW-0067">ATP-binding</keyword>
<evidence type="ECO:0000256" key="11">
    <source>
        <dbReference type="HAMAP-Rule" id="MF_00165"/>
    </source>
</evidence>
<dbReference type="Pfam" id="PF02223">
    <property type="entry name" value="Thymidylate_kin"/>
    <property type="match status" value="1"/>
</dbReference>
<evidence type="ECO:0000259" key="12">
    <source>
        <dbReference type="Pfam" id="PF02223"/>
    </source>
</evidence>
<keyword evidence="4 11" id="KW-0808">Transferase</keyword>
<evidence type="ECO:0000256" key="8">
    <source>
        <dbReference type="ARBA" id="ARBA00022840"/>
    </source>
</evidence>
<evidence type="ECO:0000313" key="14">
    <source>
        <dbReference type="Proteomes" id="UP001273136"/>
    </source>
</evidence>
<dbReference type="HAMAP" id="MF_00165">
    <property type="entry name" value="Thymidylate_kinase"/>
    <property type="match status" value="1"/>
</dbReference>
<dbReference type="PANTHER" id="PTHR10344:SF4">
    <property type="entry name" value="UMP-CMP KINASE 2, MITOCHONDRIAL"/>
    <property type="match status" value="1"/>
</dbReference>